<dbReference type="PROSITE" id="PS00143">
    <property type="entry name" value="INSULINASE"/>
    <property type="match status" value="1"/>
</dbReference>
<gene>
    <name evidence="5" type="ORF">D9Q98_008772</name>
</gene>
<dbReference type="AlphaFoldDB" id="A0A9D4TIQ8"/>
<dbReference type="SUPFAM" id="SSF63411">
    <property type="entry name" value="LuxS/MPP-like metallohydrolase"/>
    <property type="match status" value="2"/>
</dbReference>
<comment type="similarity">
    <text evidence="1">Belongs to the peptidase M16 family.</text>
</comment>
<evidence type="ECO:0000256" key="2">
    <source>
        <dbReference type="SAM" id="MobiDB-lite"/>
    </source>
</evidence>
<evidence type="ECO:0000313" key="5">
    <source>
        <dbReference type="EMBL" id="KAI3426402.1"/>
    </source>
</evidence>
<dbReference type="EMBL" id="SIDB01000011">
    <property type="protein sequence ID" value="KAI3426402.1"/>
    <property type="molecule type" value="Genomic_DNA"/>
</dbReference>
<reference evidence="5" key="2">
    <citation type="submission" date="2020-11" db="EMBL/GenBank/DDBJ databases">
        <authorList>
            <person name="Cecchin M."/>
            <person name="Marcolungo L."/>
            <person name="Rossato M."/>
            <person name="Girolomoni L."/>
            <person name="Cosentino E."/>
            <person name="Cuine S."/>
            <person name="Li-Beisson Y."/>
            <person name="Delledonne M."/>
            <person name="Ballottari M."/>
        </authorList>
    </citation>
    <scope>NUCLEOTIDE SEQUENCE</scope>
    <source>
        <strain evidence="5">211/11P</strain>
        <tissue evidence="5">Whole cell</tissue>
    </source>
</reference>
<feature type="domain" description="Peptidase M16 N-terminal" evidence="3">
    <location>
        <begin position="132"/>
        <end position="175"/>
    </location>
</feature>
<dbReference type="GO" id="GO:0005739">
    <property type="term" value="C:mitochondrion"/>
    <property type="evidence" value="ECO:0007669"/>
    <property type="project" value="TreeGrafter"/>
</dbReference>
<name>A0A9D4TIQ8_CHLVU</name>
<dbReference type="Proteomes" id="UP001055712">
    <property type="component" value="Unassembled WGS sequence"/>
</dbReference>
<dbReference type="PANTHER" id="PTHR11851:SF220">
    <property type="entry name" value="PEPTIDASE M16 DOMAIN PROTEIN"/>
    <property type="match status" value="1"/>
</dbReference>
<dbReference type="InterPro" id="IPR011765">
    <property type="entry name" value="Pept_M16_N"/>
</dbReference>
<proteinExistence type="inferred from homology"/>
<organism evidence="5 6">
    <name type="scientific">Chlorella vulgaris</name>
    <name type="common">Green alga</name>
    <dbReference type="NCBI Taxonomy" id="3077"/>
    <lineage>
        <taxon>Eukaryota</taxon>
        <taxon>Viridiplantae</taxon>
        <taxon>Chlorophyta</taxon>
        <taxon>core chlorophytes</taxon>
        <taxon>Trebouxiophyceae</taxon>
        <taxon>Chlorellales</taxon>
        <taxon>Chlorellaceae</taxon>
        <taxon>Chlorella clade</taxon>
        <taxon>Chlorella</taxon>
    </lineage>
</organism>
<evidence type="ECO:0000259" key="4">
    <source>
        <dbReference type="Pfam" id="PF05193"/>
    </source>
</evidence>
<feature type="compositionally biased region" description="Polar residues" evidence="2">
    <location>
        <begin position="34"/>
        <end position="61"/>
    </location>
</feature>
<dbReference type="Pfam" id="PF00675">
    <property type="entry name" value="Peptidase_M16"/>
    <property type="match status" value="1"/>
</dbReference>
<dbReference type="Gene3D" id="3.30.830.10">
    <property type="entry name" value="Metalloenzyme, LuxS/M16 peptidase-like"/>
    <property type="match status" value="2"/>
</dbReference>
<feature type="region of interest" description="Disordered" evidence="2">
    <location>
        <begin position="1"/>
        <end position="62"/>
    </location>
</feature>
<evidence type="ECO:0000259" key="3">
    <source>
        <dbReference type="Pfam" id="PF00675"/>
    </source>
</evidence>
<feature type="compositionally biased region" description="Basic residues" evidence="2">
    <location>
        <begin position="21"/>
        <end position="32"/>
    </location>
</feature>
<protein>
    <recommendedName>
        <fullName evidence="7">Chloroplast processing enzyme</fullName>
    </recommendedName>
</protein>
<accession>A0A9D4TIQ8</accession>
<keyword evidence="6" id="KW-1185">Reference proteome</keyword>
<feature type="domain" description="Peptidase M16 C-terminal" evidence="4">
    <location>
        <begin position="332"/>
        <end position="519"/>
    </location>
</feature>
<dbReference type="InterPro" id="IPR001431">
    <property type="entry name" value="Pept_M16_Zn_BS"/>
</dbReference>
<evidence type="ECO:0000313" key="6">
    <source>
        <dbReference type="Proteomes" id="UP001055712"/>
    </source>
</evidence>
<dbReference type="OrthoDB" id="10251424at2759"/>
<dbReference type="InterPro" id="IPR050361">
    <property type="entry name" value="MPP/UQCRC_Complex"/>
</dbReference>
<sequence>MAAAHIRGLECPPRPAASVHHPSRSTSRKHATVRLTTRSDSTADGSGANRSANDNQGGNIRNHTRRGLLQLATAGSLYAWAGRNAQAADAQVTAAAAAAVAAGGGGSELLQRQLDDRLSQFTLPNGLRFIMYERKAAPIVSFHIYADVGAYDEVDGQTGLAHLLEHMAFKGTPRIGTTDYRAEAPLLDALDEAFYSQLEAGSPKEYARLQKDLEALSQQAAALSVPNAYGALLNAEGGVGLNAATSQDATKFYVSLPANKAELWFALESERFQAPVFRDLYTEKTVVLEERRLRVDNSALGPFSEQFALRSFSNNYRRPVIGFADDIARLGRREVQAFFQQHYGPQNLTIAVAGDVQPATIRRLAEKYFGGWQQPDGNQAAAAAGCLGLAGLEEALAVPAVSRDQWHYSAQSKAGPGVMQAYYRPCINSPDSVPLDLASGMLSGSRSSRLYRNLVLPGKALAASAYASLPADKHPSTFVCYGVPAKESSIKKLHADLSAEVAALAGEGPTADELRRYKKSAKVELLDALSNNSAIASALSSYQVLTGDCRNVLTDLRRIELLTGAEVREAAARHLRPDNCFKGTVLPL</sequence>
<dbReference type="InterPro" id="IPR007863">
    <property type="entry name" value="Peptidase_M16_C"/>
</dbReference>
<dbReference type="GO" id="GO:0046872">
    <property type="term" value="F:metal ion binding"/>
    <property type="evidence" value="ECO:0007669"/>
    <property type="project" value="InterPro"/>
</dbReference>
<reference evidence="5" key="1">
    <citation type="journal article" date="2019" name="Plant J.">
        <title>Chlorella vulgaris genome assembly and annotation reveals the molecular basis for metabolic acclimation to high light conditions.</title>
        <authorList>
            <person name="Cecchin M."/>
            <person name="Marcolungo L."/>
            <person name="Rossato M."/>
            <person name="Girolomoni L."/>
            <person name="Cosentino E."/>
            <person name="Cuine S."/>
            <person name="Li-Beisson Y."/>
            <person name="Delledonne M."/>
            <person name="Ballottari M."/>
        </authorList>
    </citation>
    <scope>NUCLEOTIDE SEQUENCE</scope>
    <source>
        <strain evidence="5">211/11P</strain>
    </source>
</reference>
<evidence type="ECO:0000256" key="1">
    <source>
        <dbReference type="RuleBase" id="RU004447"/>
    </source>
</evidence>
<comment type="caution">
    <text evidence="5">The sequence shown here is derived from an EMBL/GenBank/DDBJ whole genome shotgun (WGS) entry which is preliminary data.</text>
</comment>
<evidence type="ECO:0008006" key="7">
    <source>
        <dbReference type="Google" id="ProtNLM"/>
    </source>
</evidence>
<dbReference type="Pfam" id="PF05193">
    <property type="entry name" value="Peptidase_M16_C"/>
    <property type="match status" value="1"/>
</dbReference>
<dbReference type="GO" id="GO:0004222">
    <property type="term" value="F:metalloendopeptidase activity"/>
    <property type="evidence" value="ECO:0007669"/>
    <property type="project" value="InterPro"/>
</dbReference>
<dbReference type="GO" id="GO:0006508">
    <property type="term" value="P:proteolysis"/>
    <property type="evidence" value="ECO:0007669"/>
    <property type="project" value="InterPro"/>
</dbReference>
<dbReference type="PANTHER" id="PTHR11851">
    <property type="entry name" value="METALLOPROTEASE"/>
    <property type="match status" value="1"/>
</dbReference>
<dbReference type="InterPro" id="IPR011249">
    <property type="entry name" value="Metalloenz_LuxS/M16"/>
</dbReference>